<sequence length="309" mass="35446">MFKAVSRNSTFQLRSFSSAIPKGNKGRSYLAASVLSAIGLGYLSWQYSSNKGPKALNPEKYIPFDLVQKERISPDAYRLRISIKQEFGKSYPIPSCLYIKDDTIQVMRPYTPINPNPHKDGYIDFVVKRYENGSVSRTLSGFEPKVDQVHIRGPMKEEYEYRENSLAEIGMIAGGTGISPMYQIIRHVLENPNDKDTRIWLIYGNKTFEDILLKSELDELQKKHGDRLKIKYVLEQPPADWKDVGYVTKEMIEDFMSKDRNTRRKIFVCGPDVMLRSVSGERARDYSQGKLSGMLAELGLSSEEVWKFQ</sequence>
<comment type="caution">
    <text evidence="10">The sequence shown here is derived from an EMBL/GenBank/DDBJ whole genome shotgun (WGS) entry which is preliminary data.</text>
</comment>
<dbReference type="FunFam" id="3.40.50.80:FF:000009">
    <property type="entry name" value="NADH-cytochrome b5 reductase"/>
    <property type="match status" value="1"/>
</dbReference>
<comment type="cofactor">
    <cofactor evidence="1 7 8">
        <name>FAD</name>
        <dbReference type="ChEBI" id="CHEBI:57692"/>
    </cofactor>
</comment>
<evidence type="ECO:0000256" key="1">
    <source>
        <dbReference type="ARBA" id="ARBA00001974"/>
    </source>
</evidence>
<dbReference type="CDD" id="cd06183">
    <property type="entry name" value="cyt_b5_reduct_like"/>
    <property type="match status" value="1"/>
</dbReference>
<evidence type="ECO:0000256" key="8">
    <source>
        <dbReference type="RuleBase" id="RU361226"/>
    </source>
</evidence>
<dbReference type="AlphaFoldDB" id="A0A9P6Z4B4"/>
<feature type="binding site" evidence="7">
    <location>
        <position position="109"/>
    </location>
    <ligand>
        <name>FAD</name>
        <dbReference type="ChEBI" id="CHEBI:57692"/>
    </ligand>
</feature>
<dbReference type="EMBL" id="JAANIU010000726">
    <property type="protein sequence ID" value="KAG1570490.1"/>
    <property type="molecule type" value="Genomic_DNA"/>
</dbReference>
<feature type="binding site" evidence="7">
    <location>
        <position position="136"/>
    </location>
    <ligand>
        <name>FAD</name>
        <dbReference type="ChEBI" id="CHEBI:57692"/>
    </ligand>
</feature>
<dbReference type="GO" id="GO:0090524">
    <property type="term" value="F:cytochrome-b5 reductase activity, acting on NADH"/>
    <property type="evidence" value="ECO:0007669"/>
    <property type="project" value="UniProtKB-EC"/>
</dbReference>
<feature type="binding site" evidence="7">
    <location>
        <position position="128"/>
    </location>
    <ligand>
        <name>FAD</name>
        <dbReference type="ChEBI" id="CHEBI:57692"/>
    </ligand>
</feature>
<comment type="catalytic activity">
    <reaction evidence="8">
        <text>2 Fe(III)-[cytochrome b5] + NADH = 2 Fe(II)-[cytochrome b5] + NAD(+) + H(+)</text>
        <dbReference type="Rhea" id="RHEA:46680"/>
        <dbReference type="Rhea" id="RHEA-COMP:10438"/>
        <dbReference type="Rhea" id="RHEA-COMP:10439"/>
        <dbReference type="ChEBI" id="CHEBI:15378"/>
        <dbReference type="ChEBI" id="CHEBI:29033"/>
        <dbReference type="ChEBI" id="CHEBI:29034"/>
        <dbReference type="ChEBI" id="CHEBI:57540"/>
        <dbReference type="ChEBI" id="CHEBI:57945"/>
        <dbReference type="EC" id="1.6.2.2"/>
    </reaction>
</comment>
<evidence type="ECO:0000256" key="4">
    <source>
        <dbReference type="ARBA" id="ARBA00022827"/>
    </source>
</evidence>
<dbReference type="InterPro" id="IPR001433">
    <property type="entry name" value="OxRdtase_FAD/NAD-bd"/>
</dbReference>
<evidence type="ECO:0000256" key="2">
    <source>
        <dbReference type="ARBA" id="ARBA00006105"/>
    </source>
</evidence>
<name>A0A9P6Z4B4_9FUNG</name>
<dbReference type="SUPFAM" id="SSF52343">
    <property type="entry name" value="Ferredoxin reductase-like, C-terminal NADP-linked domain"/>
    <property type="match status" value="1"/>
</dbReference>
<feature type="binding site" evidence="7">
    <location>
        <position position="108"/>
    </location>
    <ligand>
        <name>FAD</name>
        <dbReference type="ChEBI" id="CHEBI:57692"/>
    </ligand>
</feature>
<evidence type="ECO:0000256" key="6">
    <source>
        <dbReference type="ARBA" id="ARBA00023027"/>
    </source>
</evidence>
<evidence type="ECO:0000256" key="7">
    <source>
        <dbReference type="PIRSR" id="PIRSR601834-1"/>
    </source>
</evidence>
<keyword evidence="3 7" id="KW-0285">Flavoprotein</keyword>
<keyword evidence="6 8" id="KW-0520">NAD</keyword>
<reference evidence="10 11" key="1">
    <citation type="journal article" date="2020" name="Microb. Genom.">
        <title>Genetic diversity of clinical and environmental Mucorales isolates obtained from an investigation of mucormycosis cases among solid organ transplant recipients.</title>
        <authorList>
            <person name="Nguyen M.H."/>
            <person name="Kaul D."/>
            <person name="Muto C."/>
            <person name="Cheng S.J."/>
            <person name="Richter R.A."/>
            <person name="Bruno V.M."/>
            <person name="Liu G."/>
            <person name="Beyhan S."/>
            <person name="Sundermann A.J."/>
            <person name="Mounaud S."/>
            <person name="Pasculle A.W."/>
            <person name="Nierman W.C."/>
            <person name="Driscoll E."/>
            <person name="Cumbie R."/>
            <person name="Clancy C.J."/>
            <person name="Dupont C.L."/>
        </authorList>
    </citation>
    <scope>NUCLEOTIDE SEQUENCE [LARGE SCALE GENOMIC DNA]</scope>
    <source>
        <strain evidence="10 11">GL24</strain>
    </source>
</reference>
<feature type="domain" description="FAD-binding FR-type" evidence="9">
    <location>
        <begin position="59"/>
        <end position="161"/>
    </location>
</feature>
<accession>A0A9P6Z4B4</accession>
<protein>
    <recommendedName>
        <fullName evidence="8">NADH-cytochrome b5 reductase</fullName>
        <ecNumber evidence="8">1.6.2.2</ecNumber>
    </recommendedName>
</protein>
<dbReference type="Pfam" id="PF00970">
    <property type="entry name" value="FAD_binding_6"/>
    <property type="match status" value="1"/>
</dbReference>
<feature type="binding site" evidence="7">
    <location>
        <position position="126"/>
    </location>
    <ligand>
        <name>FAD</name>
        <dbReference type="ChEBI" id="CHEBI:57692"/>
    </ligand>
</feature>
<dbReference type="InterPro" id="IPR017938">
    <property type="entry name" value="Riboflavin_synthase-like_b-brl"/>
</dbReference>
<proteinExistence type="inferred from homology"/>
<comment type="similarity">
    <text evidence="2 8">Belongs to the flavoprotein pyridine nucleotide cytochrome reductase family.</text>
</comment>
<evidence type="ECO:0000313" key="11">
    <source>
        <dbReference type="Proteomes" id="UP000740926"/>
    </source>
</evidence>
<dbReference type="Pfam" id="PF00175">
    <property type="entry name" value="NAD_binding_1"/>
    <property type="match status" value="1"/>
</dbReference>
<dbReference type="PROSITE" id="PS51384">
    <property type="entry name" value="FAD_FR"/>
    <property type="match status" value="1"/>
</dbReference>
<dbReference type="PANTHER" id="PTHR19370">
    <property type="entry name" value="NADH-CYTOCHROME B5 REDUCTASE"/>
    <property type="match status" value="1"/>
</dbReference>
<dbReference type="InterPro" id="IPR001709">
    <property type="entry name" value="Flavoprot_Pyr_Nucl_cyt_Rdtase"/>
</dbReference>
<feature type="binding site" evidence="7">
    <location>
        <position position="110"/>
    </location>
    <ligand>
        <name>FAD</name>
        <dbReference type="ChEBI" id="CHEBI:57692"/>
    </ligand>
</feature>
<organism evidence="10 11">
    <name type="scientific">Rhizopus delemar</name>
    <dbReference type="NCBI Taxonomy" id="936053"/>
    <lineage>
        <taxon>Eukaryota</taxon>
        <taxon>Fungi</taxon>
        <taxon>Fungi incertae sedis</taxon>
        <taxon>Mucoromycota</taxon>
        <taxon>Mucoromycotina</taxon>
        <taxon>Mucoromycetes</taxon>
        <taxon>Mucorales</taxon>
        <taxon>Mucorineae</taxon>
        <taxon>Rhizopodaceae</taxon>
        <taxon>Rhizopus</taxon>
    </lineage>
</organism>
<dbReference type="InterPro" id="IPR001834">
    <property type="entry name" value="CBR-like"/>
</dbReference>
<dbReference type="EC" id="1.6.2.2" evidence="8"/>
<keyword evidence="5 8" id="KW-0560">Oxidoreductase</keyword>
<evidence type="ECO:0000256" key="3">
    <source>
        <dbReference type="ARBA" id="ARBA00022630"/>
    </source>
</evidence>
<dbReference type="PRINTS" id="PR00371">
    <property type="entry name" value="FPNCR"/>
</dbReference>
<dbReference type="InterPro" id="IPR017927">
    <property type="entry name" value="FAD-bd_FR_type"/>
</dbReference>
<dbReference type="Proteomes" id="UP000740926">
    <property type="component" value="Unassembled WGS sequence"/>
</dbReference>
<keyword evidence="4 7" id="KW-0274">FAD</keyword>
<feature type="binding site" evidence="7">
    <location>
        <position position="135"/>
    </location>
    <ligand>
        <name>FAD</name>
        <dbReference type="ChEBI" id="CHEBI:57692"/>
    </ligand>
</feature>
<dbReference type="InterPro" id="IPR008333">
    <property type="entry name" value="Cbr1-like_FAD-bd_dom"/>
</dbReference>
<gene>
    <name evidence="10" type="ORF">G6F50_005447</name>
</gene>
<dbReference type="PRINTS" id="PR00406">
    <property type="entry name" value="CYTB5RDTASE"/>
</dbReference>
<evidence type="ECO:0000259" key="9">
    <source>
        <dbReference type="PROSITE" id="PS51384"/>
    </source>
</evidence>
<dbReference type="SUPFAM" id="SSF63380">
    <property type="entry name" value="Riboflavin synthase domain-like"/>
    <property type="match status" value="1"/>
</dbReference>
<evidence type="ECO:0000256" key="5">
    <source>
        <dbReference type="ARBA" id="ARBA00023002"/>
    </source>
</evidence>
<dbReference type="OMA" id="NNFDEPG"/>
<keyword evidence="11" id="KW-1185">Reference proteome</keyword>
<dbReference type="Gene3D" id="3.40.50.80">
    <property type="entry name" value="Nucleotide-binding domain of ferredoxin-NADP reductase (FNR) module"/>
    <property type="match status" value="1"/>
</dbReference>
<dbReference type="Gene3D" id="2.40.30.10">
    <property type="entry name" value="Translation factors"/>
    <property type="match status" value="1"/>
</dbReference>
<dbReference type="InterPro" id="IPR039261">
    <property type="entry name" value="FNR_nucleotide-bd"/>
</dbReference>
<evidence type="ECO:0000313" key="10">
    <source>
        <dbReference type="EMBL" id="KAG1570490.1"/>
    </source>
</evidence>